<evidence type="ECO:0000256" key="11">
    <source>
        <dbReference type="RuleBase" id="RU004136"/>
    </source>
</evidence>
<name>A0A199NR67_9MICC</name>
<dbReference type="AlphaFoldDB" id="A0A199NR67"/>
<evidence type="ECO:0000256" key="3">
    <source>
        <dbReference type="ARBA" id="ARBA00022618"/>
    </source>
</evidence>
<evidence type="ECO:0000256" key="8">
    <source>
        <dbReference type="ARBA" id="ARBA00023306"/>
    </source>
</evidence>
<dbReference type="PANTHER" id="PTHR43024">
    <property type="entry name" value="UDP-N-ACETYLMURAMOYL-TRIPEPTIDE--D-ALANYL-D-ALANINE LIGASE"/>
    <property type="match status" value="1"/>
</dbReference>
<dbReference type="Pfam" id="PF08245">
    <property type="entry name" value="Mur_ligase_M"/>
    <property type="match status" value="1"/>
</dbReference>
<keyword evidence="17" id="KW-1185">Reference proteome</keyword>
<keyword evidence="1 10" id="KW-0963">Cytoplasm</keyword>
<gene>
    <name evidence="10" type="primary">murF</name>
    <name evidence="16" type="ORF">AN277_0209500</name>
</gene>
<keyword evidence="3 10" id="KW-0132">Cell division</keyword>
<keyword evidence="8 10" id="KW-0131">Cell cycle</keyword>
<feature type="domain" description="Mur ligase central" evidence="15">
    <location>
        <begin position="119"/>
        <end position="315"/>
    </location>
</feature>
<dbReference type="UniPathway" id="UPA00219"/>
<evidence type="ECO:0000256" key="7">
    <source>
        <dbReference type="ARBA" id="ARBA00022984"/>
    </source>
</evidence>
<dbReference type="Pfam" id="PF01225">
    <property type="entry name" value="Mur_ligase"/>
    <property type="match status" value="1"/>
</dbReference>
<protein>
    <recommendedName>
        <fullName evidence="10 11">UDP-N-acetylmuramoyl-tripeptide--D-alanyl-D-alanine ligase</fullName>
        <ecNumber evidence="10 11">6.3.2.10</ecNumber>
    </recommendedName>
    <alternativeName>
        <fullName evidence="10">D-alanyl-D-alanine-adding enzyme</fullName>
    </alternativeName>
</protein>
<evidence type="ECO:0000313" key="16">
    <source>
        <dbReference type="EMBL" id="OAX51310.1"/>
    </source>
</evidence>
<sequence length="506" mass="52636">MIALTAAEIAEAVGGQPVGLEAADLGSITCTAATTDSREVGPGALFIAKPGESTDGHRFIPQALAAGAVLALAERETRDEEGRTHPAILVPDVVLAMGALAHAIVVRLRATGPLRVIGITGSAGKTTTKDLLAGILSTLGPTVAPHGSYNGEVGVPLTVFRAEHDTRYLVIEMGANAVGNIRYLCDMVLPDAGAVLKVGTAHLGEFGSVENIARTKAELASGVAADGAVALNLDDPRVARMAEVAGAPVTWFGVAGRHQDRPAEGAGMLEARDLRADAQGRPVFTLVLPDGSQHAITARLIGEHHVYNLLAAASLALAVGAPVEAVVRGLNTLGPRSRYRMERTDRPDGVTVINDAYNANPESMAAALRTLAQMGRDARPPRRTWAVLGPMLELGAASAAEHGKIGRDAVRLNIAKLVAVGPEAKPIYSDALLEGSWGEEACWVETVEQAEQLLGEQLAPGDIVLVKSSNGAGLRFLGDRVARGLPDGASNAPRQSSETAEPQERR</sequence>
<dbReference type="SUPFAM" id="SSF63418">
    <property type="entry name" value="MurE/MurF N-terminal domain"/>
    <property type="match status" value="1"/>
</dbReference>
<evidence type="ECO:0000256" key="9">
    <source>
        <dbReference type="ARBA" id="ARBA00023316"/>
    </source>
</evidence>
<comment type="caution">
    <text evidence="16">The sequence shown here is derived from an EMBL/GenBank/DDBJ whole genome shotgun (WGS) entry which is preliminary data.</text>
</comment>
<evidence type="ECO:0000256" key="4">
    <source>
        <dbReference type="ARBA" id="ARBA00022741"/>
    </source>
</evidence>
<dbReference type="SUPFAM" id="SSF53244">
    <property type="entry name" value="MurD-like peptide ligases, peptide-binding domain"/>
    <property type="match status" value="1"/>
</dbReference>
<dbReference type="GO" id="GO:0008766">
    <property type="term" value="F:UDP-N-acetylmuramoylalanyl-D-glutamyl-2,6-diaminopimelate-D-alanyl-D-alanine ligase activity"/>
    <property type="evidence" value="ECO:0007669"/>
    <property type="project" value="RHEA"/>
</dbReference>
<dbReference type="InterPro" id="IPR036615">
    <property type="entry name" value="Mur_ligase_C_dom_sf"/>
</dbReference>
<dbReference type="InterPro" id="IPR035911">
    <property type="entry name" value="MurE/MurF_N"/>
</dbReference>
<evidence type="ECO:0000256" key="12">
    <source>
        <dbReference type="SAM" id="MobiDB-lite"/>
    </source>
</evidence>
<keyword evidence="2 10" id="KW-0436">Ligase</keyword>
<evidence type="ECO:0000259" key="13">
    <source>
        <dbReference type="Pfam" id="PF01225"/>
    </source>
</evidence>
<dbReference type="GO" id="GO:0051301">
    <property type="term" value="P:cell division"/>
    <property type="evidence" value="ECO:0007669"/>
    <property type="project" value="UniProtKB-KW"/>
</dbReference>
<dbReference type="PANTHER" id="PTHR43024:SF1">
    <property type="entry name" value="UDP-N-ACETYLMURAMOYL-TRIPEPTIDE--D-ALANYL-D-ALANINE LIGASE"/>
    <property type="match status" value="1"/>
</dbReference>
<dbReference type="Pfam" id="PF02875">
    <property type="entry name" value="Mur_ligase_C"/>
    <property type="match status" value="1"/>
</dbReference>
<organism evidence="16 17">
    <name type="scientific">Rothia kristinae</name>
    <dbReference type="NCBI Taxonomy" id="37923"/>
    <lineage>
        <taxon>Bacteria</taxon>
        <taxon>Bacillati</taxon>
        <taxon>Actinomycetota</taxon>
        <taxon>Actinomycetes</taxon>
        <taxon>Micrococcales</taxon>
        <taxon>Micrococcaceae</taxon>
        <taxon>Rothia</taxon>
    </lineage>
</organism>
<dbReference type="GO" id="GO:0009252">
    <property type="term" value="P:peptidoglycan biosynthetic process"/>
    <property type="evidence" value="ECO:0007669"/>
    <property type="project" value="UniProtKB-UniRule"/>
</dbReference>
<comment type="similarity">
    <text evidence="10">Belongs to the MurCDEF family. MurF subfamily.</text>
</comment>
<comment type="catalytic activity">
    <reaction evidence="10 11">
        <text>D-alanyl-D-alanine + UDP-N-acetyl-alpha-D-muramoyl-L-alanyl-gamma-D-glutamyl-meso-2,6-diaminopimelate + ATP = UDP-N-acetyl-alpha-D-muramoyl-L-alanyl-gamma-D-glutamyl-meso-2,6-diaminopimeloyl-D-alanyl-D-alanine + ADP + phosphate + H(+)</text>
        <dbReference type="Rhea" id="RHEA:28374"/>
        <dbReference type="ChEBI" id="CHEBI:15378"/>
        <dbReference type="ChEBI" id="CHEBI:30616"/>
        <dbReference type="ChEBI" id="CHEBI:43474"/>
        <dbReference type="ChEBI" id="CHEBI:57822"/>
        <dbReference type="ChEBI" id="CHEBI:61386"/>
        <dbReference type="ChEBI" id="CHEBI:83905"/>
        <dbReference type="ChEBI" id="CHEBI:456216"/>
        <dbReference type="EC" id="6.3.2.10"/>
    </reaction>
</comment>
<dbReference type="EC" id="6.3.2.10" evidence="10 11"/>
<feature type="domain" description="Mur ligase N-terminal catalytic" evidence="13">
    <location>
        <begin position="34"/>
        <end position="102"/>
    </location>
</feature>
<dbReference type="NCBIfam" id="TIGR01143">
    <property type="entry name" value="murF"/>
    <property type="match status" value="1"/>
</dbReference>
<feature type="binding site" evidence="10">
    <location>
        <begin position="121"/>
        <end position="127"/>
    </location>
    <ligand>
        <name>ATP</name>
        <dbReference type="ChEBI" id="CHEBI:30616"/>
    </ligand>
</feature>
<evidence type="ECO:0000259" key="14">
    <source>
        <dbReference type="Pfam" id="PF02875"/>
    </source>
</evidence>
<accession>A0A199NR67</accession>
<dbReference type="SUPFAM" id="SSF53623">
    <property type="entry name" value="MurD-like peptide ligases, catalytic domain"/>
    <property type="match status" value="1"/>
</dbReference>
<feature type="domain" description="Mur ligase C-terminal" evidence="14">
    <location>
        <begin position="340"/>
        <end position="469"/>
    </location>
</feature>
<evidence type="ECO:0000313" key="17">
    <source>
        <dbReference type="Proteomes" id="UP000053171"/>
    </source>
</evidence>
<evidence type="ECO:0000256" key="6">
    <source>
        <dbReference type="ARBA" id="ARBA00022960"/>
    </source>
</evidence>
<dbReference type="InterPro" id="IPR000713">
    <property type="entry name" value="Mur_ligase_N"/>
</dbReference>
<keyword evidence="5 10" id="KW-0067">ATP-binding</keyword>
<dbReference type="EMBL" id="LJBJ02000024">
    <property type="protein sequence ID" value="OAX51310.1"/>
    <property type="molecule type" value="Genomic_DNA"/>
</dbReference>
<dbReference type="InterPro" id="IPR004101">
    <property type="entry name" value="Mur_ligase_C"/>
</dbReference>
<evidence type="ECO:0000256" key="5">
    <source>
        <dbReference type="ARBA" id="ARBA00022840"/>
    </source>
</evidence>
<dbReference type="GO" id="GO:0005737">
    <property type="term" value="C:cytoplasm"/>
    <property type="evidence" value="ECO:0007669"/>
    <property type="project" value="UniProtKB-SubCell"/>
</dbReference>
<proteinExistence type="inferred from homology"/>
<dbReference type="InterPro" id="IPR013221">
    <property type="entry name" value="Mur_ligase_cen"/>
</dbReference>
<dbReference type="InterPro" id="IPR051046">
    <property type="entry name" value="MurCDEF_CellWall_CoF430Synth"/>
</dbReference>
<dbReference type="GO" id="GO:0005524">
    <property type="term" value="F:ATP binding"/>
    <property type="evidence" value="ECO:0007669"/>
    <property type="project" value="UniProtKB-UniRule"/>
</dbReference>
<comment type="subcellular location">
    <subcellularLocation>
        <location evidence="10 11">Cytoplasm</location>
    </subcellularLocation>
</comment>
<comment type="pathway">
    <text evidence="10 11">Cell wall biogenesis; peptidoglycan biosynthesis.</text>
</comment>
<dbReference type="GO" id="GO:0008360">
    <property type="term" value="P:regulation of cell shape"/>
    <property type="evidence" value="ECO:0007669"/>
    <property type="project" value="UniProtKB-KW"/>
</dbReference>
<keyword evidence="9 10" id="KW-0961">Cell wall biogenesis/degradation</keyword>
<keyword evidence="6 10" id="KW-0133">Cell shape</keyword>
<dbReference type="GO" id="GO:0071555">
    <property type="term" value="P:cell wall organization"/>
    <property type="evidence" value="ECO:0007669"/>
    <property type="project" value="UniProtKB-KW"/>
</dbReference>
<dbReference type="Proteomes" id="UP000053171">
    <property type="component" value="Unassembled WGS sequence"/>
</dbReference>
<evidence type="ECO:0000256" key="1">
    <source>
        <dbReference type="ARBA" id="ARBA00022490"/>
    </source>
</evidence>
<dbReference type="Gene3D" id="3.40.1190.10">
    <property type="entry name" value="Mur-like, catalytic domain"/>
    <property type="match status" value="1"/>
</dbReference>
<keyword evidence="4 10" id="KW-0547">Nucleotide-binding</keyword>
<dbReference type="RefSeq" id="WP_064725777.1">
    <property type="nucleotide sequence ID" value="NZ_JAIUDH010000009.1"/>
</dbReference>
<dbReference type="Gene3D" id="3.40.1390.10">
    <property type="entry name" value="MurE/MurF, N-terminal domain"/>
    <property type="match status" value="1"/>
</dbReference>
<dbReference type="InterPro" id="IPR005863">
    <property type="entry name" value="UDP-N-AcMur_synth"/>
</dbReference>
<feature type="region of interest" description="Disordered" evidence="12">
    <location>
        <begin position="484"/>
        <end position="506"/>
    </location>
</feature>
<reference evidence="16" key="1">
    <citation type="submission" date="2016-06" db="EMBL/GenBank/DDBJ databases">
        <title>Identification of putative biosynthetic pathways for the production of bioactive secondary metabolites by the marine actinomycete Kocuria kristinae RUTW2-3.</title>
        <authorList>
            <person name="Waterworth S.C."/>
            <person name="Walmsley T.A."/>
            <person name="Matongo T."/>
            <person name="Davies-Coleman M.T."/>
            <person name="Dorrington R.A."/>
        </authorList>
    </citation>
    <scope>NUCLEOTIDE SEQUENCE [LARGE SCALE GENOMIC DNA]</scope>
    <source>
        <strain evidence="16">RUTW2-3</strain>
    </source>
</reference>
<dbReference type="InterPro" id="IPR036565">
    <property type="entry name" value="Mur-like_cat_sf"/>
</dbReference>
<comment type="function">
    <text evidence="10 11">Involved in cell wall formation. Catalyzes the final step in the synthesis of UDP-N-acetylmuramoyl-pentapeptide, the precursor of murein.</text>
</comment>
<dbReference type="GO" id="GO:0047480">
    <property type="term" value="F:UDP-N-acetylmuramoyl-tripeptide-D-alanyl-D-alanine ligase activity"/>
    <property type="evidence" value="ECO:0007669"/>
    <property type="project" value="UniProtKB-UniRule"/>
</dbReference>
<keyword evidence="7 10" id="KW-0573">Peptidoglycan synthesis</keyword>
<dbReference type="Gene3D" id="3.90.190.20">
    <property type="entry name" value="Mur ligase, C-terminal domain"/>
    <property type="match status" value="1"/>
</dbReference>
<evidence type="ECO:0000256" key="10">
    <source>
        <dbReference type="HAMAP-Rule" id="MF_02019"/>
    </source>
</evidence>
<dbReference type="HAMAP" id="MF_02019">
    <property type="entry name" value="MurF"/>
    <property type="match status" value="1"/>
</dbReference>
<evidence type="ECO:0000256" key="2">
    <source>
        <dbReference type="ARBA" id="ARBA00022598"/>
    </source>
</evidence>
<evidence type="ECO:0000259" key="15">
    <source>
        <dbReference type="Pfam" id="PF08245"/>
    </source>
</evidence>